<evidence type="ECO:0000256" key="1">
    <source>
        <dbReference type="SAM" id="Phobius"/>
    </source>
</evidence>
<organism evidence="2 3">
    <name type="scientific">Vespula maculifrons</name>
    <name type="common">Eastern yellow jacket</name>
    <name type="synonym">Wasp</name>
    <dbReference type="NCBI Taxonomy" id="7453"/>
    <lineage>
        <taxon>Eukaryota</taxon>
        <taxon>Metazoa</taxon>
        <taxon>Ecdysozoa</taxon>
        <taxon>Arthropoda</taxon>
        <taxon>Hexapoda</taxon>
        <taxon>Insecta</taxon>
        <taxon>Pterygota</taxon>
        <taxon>Neoptera</taxon>
        <taxon>Endopterygota</taxon>
        <taxon>Hymenoptera</taxon>
        <taxon>Apocrita</taxon>
        <taxon>Aculeata</taxon>
        <taxon>Vespoidea</taxon>
        <taxon>Vespidae</taxon>
        <taxon>Vespinae</taxon>
        <taxon>Vespula</taxon>
    </lineage>
</organism>
<proteinExistence type="predicted"/>
<accession>A0ABD2CUB2</accession>
<name>A0ABD2CUB2_VESMC</name>
<keyword evidence="3" id="KW-1185">Reference proteome</keyword>
<sequence length="106" mass="11970">MYPEESVCKISKINQFGSNKTLILEHDIYENSIYNNVFSHTLACVPLSIILPLTVKYMGYKIYLTLTSICRSIIFCMIVDLFPTNLKMMAAALAAFCARLGSFTEN</sequence>
<feature type="transmembrane region" description="Helical" evidence="1">
    <location>
        <begin position="37"/>
        <end position="55"/>
    </location>
</feature>
<gene>
    <name evidence="2" type="ORF">V1477_004460</name>
</gene>
<keyword evidence="1" id="KW-1133">Transmembrane helix</keyword>
<feature type="transmembrane region" description="Helical" evidence="1">
    <location>
        <begin position="62"/>
        <end position="82"/>
    </location>
</feature>
<evidence type="ECO:0000313" key="3">
    <source>
        <dbReference type="Proteomes" id="UP001607303"/>
    </source>
</evidence>
<comment type="caution">
    <text evidence="2">The sequence shown here is derived from an EMBL/GenBank/DDBJ whole genome shotgun (WGS) entry which is preliminary data.</text>
</comment>
<keyword evidence="1" id="KW-0812">Transmembrane</keyword>
<protein>
    <submittedName>
        <fullName evidence="2">Synaptic vesicle glycoprotein 2C-like isoform X3</fullName>
    </submittedName>
</protein>
<reference evidence="2 3" key="1">
    <citation type="journal article" date="2024" name="Ann. Entomol. Soc. Am.">
        <title>Genomic analyses of the southern and eastern yellowjacket wasps (Hymenoptera: Vespidae) reveal evolutionary signatures of social life.</title>
        <authorList>
            <person name="Catto M.A."/>
            <person name="Caine P.B."/>
            <person name="Orr S.E."/>
            <person name="Hunt B.G."/>
            <person name="Goodisman M.A.D."/>
        </authorList>
    </citation>
    <scope>NUCLEOTIDE SEQUENCE [LARGE SCALE GENOMIC DNA]</scope>
    <source>
        <strain evidence="2">232</strain>
        <tissue evidence="2">Head and thorax</tissue>
    </source>
</reference>
<dbReference type="AlphaFoldDB" id="A0ABD2CUB2"/>
<dbReference type="Proteomes" id="UP001607303">
    <property type="component" value="Unassembled WGS sequence"/>
</dbReference>
<dbReference type="EMBL" id="JAYRBN010000035">
    <property type="protein sequence ID" value="KAL2747768.1"/>
    <property type="molecule type" value="Genomic_DNA"/>
</dbReference>
<keyword evidence="1" id="KW-0472">Membrane</keyword>
<evidence type="ECO:0000313" key="2">
    <source>
        <dbReference type="EMBL" id="KAL2747768.1"/>
    </source>
</evidence>